<sequence length="129" mass="14395">MKSWKEAERQNDLNHRCASGLGLETARALCGTQATLYLIGRDVEELRTLGDILQLGLVHILELDLSSLESAHACLAELLIKSAFVPQHSYWERRSHDPLKAAQQISLKSSLAPITLVVYFYSISSGRPY</sequence>
<gene>
    <name evidence="1" type="ORF">ETB97_012656</name>
</gene>
<dbReference type="AlphaFoldDB" id="A0A5N6FSU2"/>
<reference evidence="1 2" key="1">
    <citation type="submission" date="2019-04" db="EMBL/GenBank/DDBJ databases">
        <title>Aspergillus burnettii sp. nov., novel species from soil in southeast Queensland.</title>
        <authorList>
            <person name="Gilchrist C.L.M."/>
            <person name="Pitt J.I."/>
            <person name="Lange L."/>
            <person name="Lacey H.J."/>
            <person name="Vuong D."/>
            <person name="Midgley D.J."/>
            <person name="Greenfield P."/>
            <person name="Bradbury M."/>
            <person name="Lacey E."/>
            <person name="Busk P.K."/>
            <person name="Pilgaard B."/>
            <person name="Chooi Y.H."/>
            <person name="Piggott A.M."/>
        </authorList>
    </citation>
    <scope>NUCLEOTIDE SEQUENCE [LARGE SCALE GENOMIC DNA]</scope>
    <source>
        <strain evidence="1 2">FRR 5400</strain>
    </source>
</reference>
<organism evidence="1 2">
    <name type="scientific">Petromyces alliaceus</name>
    <name type="common">Aspergillus alliaceus</name>
    <dbReference type="NCBI Taxonomy" id="209559"/>
    <lineage>
        <taxon>Eukaryota</taxon>
        <taxon>Fungi</taxon>
        <taxon>Dikarya</taxon>
        <taxon>Ascomycota</taxon>
        <taxon>Pezizomycotina</taxon>
        <taxon>Eurotiomycetes</taxon>
        <taxon>Eurotiomycetidae</taxon>
        <taxon>Eurotiales</taxon>
        <taxon>Aspergillaceae</taxon>
        <taxon>Aspergillus</taxon>
        <taxon>Aspergillus subgen. Circumdati</taxon>
    </lineage>
</organism>
<evidence type="ECO:0000313" key="1">
    <source>
        <dbReference type="EMBL" id="KAF5861705.1"/>
    </source>
</evidence>
<dbReference type="SUPFAM" id="SSF51735">
    <property type="entry name" value="NAD(P)-binding Rossmann-fold domains"/>
    <property type="match status" value="1"/>
</dbReference>
<comment type="caution">
    <text evidence="1">The sequence shown here is derived from an EMBL/GenBank/DDBJ whole genome shotgun (WGS) entry which is preliminary data.</text>
</comment>
<accession>A0A8H6E8A0</accession>
<dbReference type="Proteomes" id="UP000541154">
    <property type="component" value="Unassembled WGS sequence"/>
</dbReference>
<dbReference type="InterPro" id="IPR036291">
    <property type="entry name" value="NAD(P)-bd_dom_sf"/>
</dbReference>
<name>A0A5N6FSU2_PETAA</name>
<keyword evidence="2" id="KW-1185">Reference proteome</keyword>
<protein>
    <submittedName>
        <fullName evidence="1">Uncharacterized protein</fullName>
    </submittedName>
</protein>
<dbReference type="EMBL" id="SPNV01000092">
    <property type="protein sequence ID" value="KAF5861705.1"/>
    <property type="molecule type" value="Genomic_DNA"/>
</dbReference>
<proteinExistence type="predicted"/>
<accession>A0A5N6FSU2</accession>
<dbReference type="Gene3D" id="3.40.50.720">
    <property type="entry name" value="NAD(P)-binding Rossmann-like Domain"/>
    <property type="match status" value="1"/>
</dbReference>
<evidence type="ECO:0000313" key="2">
    <source>
        <dbReference type="Proteomes" id="UP000541154"/>
    </source>
</evidence>